<protein>
    <recommendedName>
        <fullName evidence="3">PCI domain-containing protein</fullName>
    </recommendedName>
</protein>
<dbReference type="STRING" id="983967.A0A1E4SWS0"/>
<dbReference type="GO" id="GO:0005829">
    <property type="term" value="C:cytosol"/>
    <property type="evidence" value="ECO:0007669"/>
    <property type="project" value="TreeGrafter"/>
</dbReference>
<dbReference type="InterPro" id="IPR006746">
    <property type="entry name" value="26S_Psome_Rpn12"/>
</dbReference>
<evidence type="ECO:0000256" key="2">
    <source>
        <dbReference type="ARBA" id="ARBA00022942"/>
    </source>
</evidence>
<evidence type="ECO:0000313" key="4">
    <source>
        <dbReference type="EMBL" id="ODV83949.1"/>
    </source>
</evidence>
<dbReference type="AlphaFoldDB" id="A0A1E4SWS0"/>
<dbReference type="Gene3D" id="1.25.40.990">
    <property type="match status" value="1"/>
</dbReference>
<evidence type="ECO:0000259" key="3">
    <source>
        <dbReference type="PROSITE" id="PS50250"/>
    </source>
</evidence>
<dbReference type="PANTHER" id="PTHR12387">
    <property type="entry name" value="26S PROTEASOME NON-ATPASE REGULATORY SUBUNIT 8"/>
    <property type="match status" value="1"/>
</dbReference>
<proteinExistence type="inferred from homology"/>
<sequence length="267" mass="30906">MSLEELTTKLTAYFNADDYDSCSKILPLIKIELIKNNLLIPSLTTKKNPNDLIITRSILEIGALVSINLLNLKDFSNYITQLKTFYDLVNILPESQNKNKLLSLYLLLLLTQGDLALFHIELERFNNFGLSVDELERDEFLSIPIKFEKWIIDGSFNKVYELLSSKHNFPCKEFNLFEKDLLDSIRLTIATNIESGYPSLPLENLKLLLFLKNLSDVNYYIDQMNWTVENGIIYFNNNLNDLDDEIKDEKLIVKNSLGYAKEMESII</sequence>
<reference evidence="5" key="1">
    <citation type="submission" date="2016-04" db="EMBL/GenBank/DDBJ databases">
        <title>Comparative genomics of biotechnologically important yeasts.</title>
        <authorList>
            <consortium name="DOE Joint Genome Institute"/>
            <person name="Riley R."/>
            <person name="Haridas S."/>
            <person name="Wolfe K.H."/>
            <person name="Lopes M.R."/>
            <person name="Hittinger C.T."/>
            <person name="Goker M."/>
            <person name="Salamov A."/>
            <person name="Wisecaver J."/>
            <person name="Long T.M."/>
            <person name="Aerts A.L."/>
            <person name="Barry K."/>
            <person name="Choi C."/>
            <person name="Clum A."/>
            <person name="Coughlan A.Y."/>
            <person name="Deshpande S."/>
            <person name="Douglass A.P."/>
            <person name="Hanson S.J."/>
            <person name="Klenk H.-P."/>
            <person name="Labutti K."/>
            <person name="Lapidus A."/>
            <person name="Lindquist E."/>
            <person name="Lipzen A."/>
            <person name="Meier-Kolthoff J.P."/>
            <person name="Ohm R.A."/>
            <person name="Otillar R.P."/>
            <person name="Pangilinan J."/>
            <person name="Peng Y."/>
            <person name="Rokas A."/>
            <person name="Rosa C.A."/>
            <person name="Scheuner C."/>
            <person name="Sibirny A.A."/>
            <person name="Slot J.C."/>
            <person name="Stielow J.B."/>
            <person name="Sun H."/>
            <person name="Kurtzman C.P."/>
            <person name="Blackwell M."/>
            <person name="Grigoriev I.V."/>
            <person name="Jeffries T.W."/>
        </authorList>
    </citation>
    <scope>NUCLEOTIDE SEQUENCE [LARGE SCALE GENOMIC DNA]</scope>
    <source>
        <strain evidence="5">NRRL YB-2248</strain>
    </source>
</reference>
<organism evidence="4 5">
    <name type="scientific">[Candida] arabinofermentans NRRL YB-2248</name>
    <dbReference type="NCBI Taxonomy" id="983967"/>
    <lineage>
        <taxon>Eukaryota</taxon>
        <taxon>Fungi</taxon>
        <taxon>Dikarya</taxon>
        <taxon>Ascomycota</taxon>
        <taxon>Saccharomycotina</taxon>
        <taxon>Pichiomycetes</taxon>
        <taxon>Pichiales</taxon>
        <taxon>Pichiaceae</taxon>
        <taxon>Ogataea</taxon>
        <taxon>Ogataea/Candida clade</taxon>
    </lineage>
</organism>
<evidence type="ECO:0000256" key="1">
    <source>
        <dbReference type="ARBA" id="ARBA00009627"/>
    </source>
</evidence>
<dbReference type="PROSITE" id="PS50250">
    <property type="entry name" value="PCI"/>
    <property type="match status" value="1"/>
</dbReference>
<dbReference type="PANTHER" id="PTHR12387:SF0">
    <property type="entry name" value="26S PROTEASOME NON-ATPASE REGULATORY SUBUNIT 8"/>
    <property type="match status" value="1"/>
</dbReference>
<dbReference type="InterPro" id="IPR000717">
    <property type="entry name" value="PCI_dom"/>
</dbReference>
<accession>A0A1E4SWS0</accession>
<dbReference type="GO" id="GO:0008541">
    <property type="term" value="C:proteasome regulatory particle, lid subcomplex"/>
    <property type="evidence" value="ECO:0007669"/>
    <property type="project" value="TreeGrafter"/>
</dbReference>
<keyword evidence="2" id="KW-0647">Proteasome</keyword>
<comment type="similarity">
    <text evidence="1">Belongs to the proteasome subunit S14 family.</text>
</comment>
<name>A0A1E4SWS0_9ASCO</name>
<dbReference type="InterPro" id="IPR033464">
    <property type="entry name" value="CSN8_PSD8_EIF3K"/>
</dbReference>
<dbReference type="Pfam" id="PF10075">
    <property type="entry name" value="CSN8_PSD8_EIF3K"/>
    <property type="match status" value="1"/>
</dbReference>
<dbReference type="OrthoDB" id="8775810at2759"/>
<dbReference type="EMBL" id="KV453860">
    <property type="protein sequence ID" value="ODV83949.1"/>
    <property type="molecule type" value="Genomic_DNA"/>
</dbReference>
<gene>
    <name evidence="4" type="ORF">CANARDRAFT_29668</name>
</gene>
<evidence type="ECO:0000313" key="5">
    <source>
        <dbReference type="Proteomes" id="UP000094801"/>
    </source>
</evidence>
<dbReference type="Proteomes" id="UP000094801">
    <property type="component" value="Unassembled WGS sequence"/>
</dbReference>
<keyword evidence="5" id="KW-1185">Reference proteome</keyword>
<dbReference type="GO" id="GO:0043161">
    <property type="term" value="P:proteasome-mediated ubiquitin-dependent protein catabolic process"/>
    <property type="evidence" value="ECO:0007669"/>
    <property type="project" value="TreeGrafter"/>
</dbReference>
<dbReference type="GO" id="GO:0005634">
    <property type="term" value="C:nucleus"/>
    <property type="evidence" value="ECO:0007669"/>
    <property type="project" value="TreeGrafter"/>
</dbReference>
<feature type="domain" description="PCI" evidence="3">
    <location>
        <begin position="70"/>
        <end position="251"/>
    </location>
</feature>